<dbReference type="EMBL" id="JAVRJZ010000019">
    <property type="protein sequence ID" value="KAK2707992.1"/>
    <property type="molecule type" value="Genomic_DNA"/>
</dbReference>
<reference evidence="2" key="1">
    <citation type="submission" date="2023-07" db="EMBL/GenBank/DDBJ databases">
        <title>Chromosome-level genome assembly of Artemia franciscana.</title>
        <authorList>
            <person name="Jo E."/>
        </authorList>
    </citation>
    <scope>NUCLEOTIDE SEQUENCE</scope>
    <source>
        <tissue evidence="2">Whole body</tissue>
    </source>
</reference>
<dbReference type="PANTHER" id="PTHR47027">
    <property type="entry name" value="REVERSE TRANSCRIPTASE DOMAIN-CONTAINING PROTEIN"/>
    <property type="match status" value="1"/>
</dbReference>
<dbReference type="InterPro" id="IPR000477">
    <property type="entry name" value="RT_dom"/>
</dbReference>
<dbReference type="PROSITE" id="PS50878">
    <property type="entry name" value="RT_POL"/>
    <property type="match status" value="1"/>
</dbReference>
<dbReference type="AlphaFoldDB" id="A0AA88HN97"/>
<dbReference type="Pfam" id="PF00078">
    <property type="entry name" value="RVT_1"/>
    <property type="match status" value="1"/>
</dbReference>
<sequence length="212" mass="24180">MDTDPKAFTMILLIRFKEASNEQRHENQHRFHSSPLSYSTTVQTLQLPVINMFLGFVTAFTSVTHESLWKITVEDGMLVKFIQLLKAYYENCKANVRVLGEVKQGCTLSPVLFNYCTDWVLERKLLSLNGVIMGSGINMSDLDYTDDIVALAADLATAQEMLKDIACLSQLLGMKINTVKTKVMDLKIQLDYQIMLYRQELEKVDSLTYLAY</sequence>
<keyword evidence="3" id="KW-1185">Reference proteome</keyword>
<evidence type="ECO:0000313" key="3">
    <source>
        <dbReference type="Proteomes" id="UP001187531"/>
    </source>
</evidence>
<comment type="caution">
    <text evidence="2">The sequence shown here is derived from an EMBL/GenBank/DDBJ whole genome shotgun (WGS) entry which is preliminary data.</text>
</comment>
<dbReference type="PANTHER" id="PTHR47027:SF20">
    <property type="entry name" value="REVERSE TRANSCRIPTASE-LIKE PROTEIN WITH RNA-DIRECTED DNA POLYMERASE DOMAIN"/>
    <property type="match status" value="1"/>
</dbReference>
<organism evidence="2 3">
    <name type="scientific">Artemia franciscana</name>
    <name type="common">Brine shrimp</name>
    <name type="synonym">Artemia sanfranciscana</name>
    <dbReference type="NCBI Taxonomy" id="6661"/>
    <lineage>
        <taxon>Eukaryota</taxon>
        <taxon>Metazoa</taxon>
        <taxon>Ecdysozoa</taxon>
        <taxon>Arthropoda</taxon>
        <taxon>Crustacea</taxon>
        <taxon>Branchiopoda</taxon>
        <taxon>Anostraca</taxon>
        <taxon>Artemiidae</taxon>
        <taxon>Artemia</taxon>
    </lineage>
</organism>
<evidence type="ECO:0000313" key="2">
    <source>
        <dbReference type="EMBL" id="KAK2707992.1"/>
    </source>
</evidence>
<proteinExistence type="predicted"/>
<gene>
    <name evidence="2" type="ORF">QYM36_015620</name>
</gene>
<feature type="domain" description="Reverse transcriptase" evidence="1">
    <location>
        <begin position="1"/>
        <end position="212"/>
    </location>
</feature>
<protein>
    <recommendedName>
        <fullName evidence="1">Reverse transcriptase domain-containing protein</fullName>
    </recommendedName>
</protein>
<name>A0AA88HN97_ARTSF</name>
<dbReference type="Proteomes" id="UP001187531">
    <property type="component" value="Unassembled WGS sequence"/>
</dbReference>
<evidence type="ECO:0000259" key="1">
    <source>
        <dbReference type="PROSITE" id="PS50878"/>
    </source>
</evidence>
<accession>A0AA88HN97</accession>